<dbReference type="InterPro" id="IPR014284">
    <property type="entry name" value="RNA_pol_sigma-70_dom"/>
</dbReference>
<dbReference type="EMBL" id="CP096040">
    <property type="protein sequence ID" value="USQ94545.1"/>
    <property type="molecule type" value="Genomic_DNA"/>
</dbReference>
<feature type="domain" description="RNA polymerase sigma factor 70 region 4 type 2" evidence="7">
    <location>
        <begin position="110"/>
        <end position="159"/>
    </location>
</feature>
<accession>A0ABY4ZPF3</accession>
<keyword evidence="3" id="KW-0731">Sigma factor</keyword>
<dbReference type="InterPro" id="IPR007627">
    <property type="entry name" value="RNA_pol_sigma70_r2"/>
</dbReference>
<dbReference type="Proteomes" id="UP001057520">
    <property type="component" value="Chromosome"/>
</dbReference>
<dbReference type="InterPro" id="IPR036388">
    <property type="entry name" value="WH-like_DNA-bd_sf"/>
</dbReference>
<dbReference type="SUPFAM" id="SSF88659">
    <property type="entry name" value="Sigma3 and sigma4 domains of RNA polymerase sigma factors"/>
    <property type="match status" value="1"/>
</dbReference>
<dbReference type="CDD" id="cd06171">
    <property type="entry name" value="Sigma70_r4"/>
    <property type="match status" value="1"/>
</dbReference>
<dbReference type="InterPro" id="IPR039425">
    <property type="entry name" value="RNA_pol_sigma-70-like"/>
</dbReference>
<dbReference type="NCBIfam" id="TIGR02937">
    <property type="entry name" value="sigma70-ECF"/>
    <property type="match status" value="1"/>
</dbReference>
<evidence type="ECO:0000256" key="5">
    <source>
        <dbReference type="SAM" id="MobiDB-lite"/>
    </source>
</evidence>
<dbReference type="InterPro" id="IPR013249">
    <property type="entry name" value="RNA_pol_sigma70_r4_t2"/>
</dbReference>
<keyword evidence="9" id="KW-1185">Reference proteome</keyword>
<dbReference type="InterPro" id="IPR013324">
    <property type="entry name" value="RNA_pol_sigma_r3/r4-like"/>
</dbReference>
<dbReference type="Gene3D" id="1.10.10.10">
    <property type="entry name" value="Winged helix-like DNA-binding domain superfamily/Winged helix DNA-binding domain"/>
    <property type="match status" value="1"/>
</dbReference>
<evidence type="ECO:0000256" key="3">
    <source>
        <dbReference type="ARBA" id="ARBA00023082"/>
    </source>
</evidence>
<evidence type="ECO:0000259" key="6">
    <source>
        <dbReference type="Pfam" id="PF04542"/>
    </source>
</evidence>
<organism evidence="8 9">
    <name type="scientific">Caulobacter segnis</name>
    <dbReference type="NCBI Taxonomy" id="88688"/>
    <lineage>
        <taxon>Bacteria</taxon>
        <taxon>Pseudomonadati</taxon>
        <taxon>Pseudomonadota</taxon>
        <taxon>Alphaproteobacteria</taxon>
        <taxon>Caulobacterales</taxon>
        <taxon>Caulobacteraceae</taxon>
        <taxon>Caulobacter</taxon>
    </lineage>
</organism>
<evidence type="ECO:0000256" key="2">
    <source>
        <dbReference type="ARBA" id="ARBA00023015"/>
    </source>
</evidence>
<comment type="similarity">
    <text evidence="1">Belongs to the sigma-70 factor family. ECF subfamily.</text>
</comment>
<dbReference type="InterPro" id="IPR013325">
    <property type="entry name" value="RNA_pol_sigma_r2"/>
</dbReference>
<proteinExistence type="inferred from homology"/>
<evidence type="ECO:0000256" key="1">
    <source>
        <dbReference type="ARBA" id="ARBA00010641"/>
    </source>
</evidence>
<evidence type="ECO:0000313" key="8">
    <source>
        <dbReference type="EMBL" id="USQ94545.1"/>
    </source>
</evidence>
<protein>
    <submittedName>
        <fullName evidence="8">RNA polymerase sigma factor</fullName>
    </submittedName>
</protein>
<reference evidence="8 9" key="1">
    <citation type="submission" date="2022-04" db="EMBL/GenBank/DDBJ databases">
        <title>Genome sequence of soybean root-associated Caulobacter segnis RL271.</title>
        <authorList>
            <person name="Longley R."/>
            <person name="Bonito G."/>
            <person name="Trigodet F."/>
            <person name="Crosson S."/>
            <person name="Fiebig A."/>
        </authorList>
    </citation>
    <scope>NUCLEOTIDE SEQUENCE [LARGE SCALE GENOMIC DNA]</scope>
    <source>
        <strain evidence="8 9">RL271</strain>
    </source>
</reference>
<dbReference type="Pfam" id="PF08281">
    <property type="entry name" value="Sigma70_r4_2"/>
    <property type="match status" value="1"/>
</dbReference>
<dbReference type="Gene3D" id="1.10.1740.10">
    <property type="match status" value="1"/>
</dbReference>
<name>A0ABY4ZPF3_9CAUL</name>
<gene>
    <name evidence="8" type="ORF">MZV50_18430</name>
</gene>
<dbReference type="Pfam" id="PF04542">
    <property type="entry name" value="Sigma70_r2"/>
    <property type="match status" value="1"/>
</dbReference>
<feature type="region of interest" description="Disordered" evidence="5">
    <location>
        <begin position="173"/>
        <end position="196"/>
    </location>
</feature>
<dbReference type="PANTHER" id="PTHR43133:SF63">
    <property type="entry name" value="RNA POLYMERASE SIGMA FACTOR FECI-RELATED"/>
    <property type="match status" value="1"/>
</dbReference>
<evidence type="ECO:0000259" key="7">
    <source>
        <dbReference type="Pfam" id="PF08281"/>
    </source>
</evidence>
<feature type="domain" description="RNA polymerase sigma-70 region 2" evidence="6">
    <location>
        <begin position="18"/>
        <end position="79"/>
    </location>
</feature>
<sequence length="196" mass="21886">MDGLTERLDWFKSVILPHEAGLRARLRRLCPPGFDVDNLVAESLARAYAAKDIGRIGAAGRGYLHTIARNLLIDAIRKDTVVSLDFMADLDTLRVDDTFEASLTARDELRKLQAIIETLPPQCRQVFILRRVHEVSFQEIADRMSLSVSTVEKHLARAVMLVAKAMSEREEGSFDRITRRSGKTAGDRGAGVGVRR</sequence>
<dbReference type="SUPFAM" id="SSF88946">
    <property type="entry name" value="Sigma2 domain of RNA polymerase sigma factors"/>
    <property type="match status" value="1"/>
</dbReference>
<keyword evidence="4" id="KW-0804">Transcription</keyword>
<evidence type="ECO:0000256" key="4">
    <source>
        <dbReference type="ARBA" id="ARBA00023163"/>
    </source>
</evidence>
<evidence type="ECO:0000313" key="9">
    <source>
        <dbReference type="Proteomes" id="UP001057520"/>
    </source>
</evidence>
<keyword evidence="2" id="KW-0805">Transcription regulation</keyword>
<dbReference type="PANTHER" id="PTHR43133">
    <property type="entry name" value="RNA POLYMERASE ECF-TYPE SIGMA FACTO"/>
    <property type="match status" value="1"/>
</dbReference>